<dbReference type="Gene3D" id="3.40.50.1970">
    <property type="match status" value="1"/>
</dbReference>
<name>A0ABD3NUG7_9STRA</name>
<protein>
    <recommendedName>
        <fullName evidence="3">Alcohol dehydrogenase iron-type/glycerol dehydrogenase GldA domain-containing protein</fullName>
    </recommendedName>
</protein>
<proteinExistence type="predicted"/>
<gene>
    <name evidence="1" type="ORF">ACHAWO_000160</name>
</gene>
<dbReference type="EMBL" id="JALLPJ020000933">
    <property type="protein sequence ID" value="KAL3779434.1"/>
    <property type="molecule type" value="Genomic_DNA"/>
</dbReference>
<evidence type="ECO:0008006" key="3">
    <source>
        <dbReference type="Google" id="ProtNLM"/>
    </source>
</evidence>
<evidence type="ECO:0000313" key="2">
    <source>
        <dbReference type="Proteomes" id="UP001530400"/>
    </source>
</evidence>
<keyword evidence="2" id="KW-1185">Reference proteome</keyword>
<dbReference type="AlphaFoldDB" id="A0ABD3NUG7"/>
<reference evidence="1 2" key="1">
    <citation type="submission" date="2024-10" db="EMBL/GenBank/DDBJ databases">
        <title>Updated reference genomes for cyclostephanoid diatoms.</title>
        <authorList>
            <person name="Roberts W.R."/>
            <person name="Alverson A.J."/>
        </authorList>
    </citation>
    <scope>NUCLEOTIDE SEQUENCE [LARGE SCALE GENOMIC DNA]</scope>
    <source>
        <strain evidence="1 2">AJA010-31</strain>
    </source>
</reference>
<organism evidence="1 2">
    <name type="scientific">Cyclotella atomus</name>
    <dbReference type="NCBI Taxonomy" id="382360"/>
    <lineage>
        <taxon>Eukaryota</taxon>
        <taxon>Sar</taxon>
        <taxon>Stramenopiles</taxon>
        <taxon>Ochrophyta</taxon>
        <taxon>Bacillariophyta</taxon>
        <taxon>Coscinodiscophyceae</taxon>
        <taxon>Thalassiosirophycidae</taxon>
        <taxon>Stephanodiscales</taxon>
        <taxon>Stephanodiscaceae</taxon>
        <taxon>Cyclotella</taxon>
    </lineage>
</organism>
<dbReference type="SUPFAM" id="SSF56796">
    <property type="entry name" value="Dehydroquinate synthase-like"/>
    <property type="match status" value="1"/>
</dbReference>
<dbReference type="Proteomes" id="UP001530400">
    <property type="component" value="Unassembled WGS sequence"/>
</dbReference>
<comment type="caution">
    <text evidence="1">The sequence shown here is derived from an EMBL/GenBank/DDBJ whole genome shotgun (WGS) entry which is preliminary data.</text>
</comment>
<evidence type="ECO:0000313" key="1">
    <source>
        <dbReference type="EMBL" id="KAL3779434.1"/>
    </source>
</evidence>
<sequence length="365" mass="39246">MTSLQPLRTIIRTHLPALRSSPCLLVTSSPPLDTKSPNKTTNDFVQSNTQLIAHNIRSIPVTIDAAFPTSRKVHEALTLVQRAGVKDGLVLGIGSGPAMDLAKALSAKLHTGSDDENKLILAPATLGGMYAASSPQTLLLDTGEEMLLPQWSKGKASIAYDAKYFSCAPLYTFDKGLSMAHVAAALLTILLDVARTIHVANEQMKSVAKSCVTVLKAAATKDESFSHEAQQHLMEAILQLSILQSTAQETIPQTLTNALLPTYFPQNHVFTYLGCMLPGLCETLESNGIVEEISKSILDETANADLTSWAVSISKEAGIPSMASLAFGTPDLKTLLDKVDAYSTLRRGNEGVYLISEVLERSLNR</sequence>
<accession>A0ABD3NUG7</accession>